<protein>
    <submittedName>
        <fullName evidence="1">Uncharacterized protein</fullName>
    </submittedName>
</protein>
<dbReference type="KEGG" id="hoh:Hoch_1025"/>
<name>D0LQR2_HALO1</name>
<accession>D0LQR2</accession>
<proteinExistence type="predicted"/>
<dbReference type="Proteomes" id="UP000001880">
    <property type="component" value="Chromosome"/>
</dbReference>
<dbReference type="STRING" id="502025.Hoch_1025"/>
<organism evidence="1 2">
    <name type="scientific">Haliangium ochraceum (strain DSM 14365 / JCM 11303 / SMP-2)</name>
    <dbReference type="NCBI Taxonomy" id="502025"/>
    <lineage>
        <taxon>Bacteria</taxon>
        <taxon>Pseudomonadati</taxon>
        <taxon>Myxococcota</taxon>
        <taxon>Polyangia</taxon>
        <taxon>Haliangiales</taxon>
        <taxon>Kofleriaceae</taxon>
        <taxon>Haliangium</taxon>
    </lineage>
</organism>
<dbReference type="AlphaFoldDB" id="D0LQR2"/>
<gene>
    <name evidence="1" type="ordered locus">Hoch_1025</name>
</gene>
<dbReference type="eggNOG" id="COG1793">
    <property type="taxonomic scope" value="Bacteria"/>
</dbReference>
<reference evidence="1 2" key="1">
    <citation type="journal article" date="2010" name="Stand. Genomic Sci.">
        <title>Complete genome sequence of Haliangium ochraceum type strain (SMP-2).</title>
        <authorList>
            <consortium name="US DOE Joint Genome Institute (JGI-PGF)"/>
            <person name="Ivanova N."/>
            <person name="Daum C."/>
            <person name="Lang E."/>
            <person name="Abt B."/>
            <person name="Kopitz M."/>
            <person name="Saunders E."/>
            <person name="Lapidus A."/>
            <person name="Lucas S."/>
            <person name="Glavina Del Rio T."/>
            <person name="Nolan M."/>
            <person name="Tice H."/>
            <person name="Copeland A."/>
            <person name="Cheng J.F."/>
            <person name="Chen F."/>
            <person name="Bruce D."/>
            <person name="Goodwin L."/>
            <person name="Pitluck S."/>
            <person name="Mavromatis K."/>
            <person name="Pati A."/>
            <person name="Mikhailova N."/>
            <person name="Chen A."/>
            <person name="Palaniappan K."/>
            <person name="Land M."/>
            <person name="Hauser L."/>
            <person name="Chang Y.J."/>
            <person name="Jeffries C.D."/>
            <person name="Detter J.C."/>
            <person name="Brettin T."/>
            <person name="Rohde M."/>
            <person name="Goker M."/>
            <person name="Bristow J."/>
            <person name="Markowitz V."/>
            <person name="Eisen J.A."/>
            <person name="Hugenholtz P."/>
            <person name="Kyrpides N.C."/>
            <person name="Klenk H.P."/>
        </authorList>
    </citation>
    <scope>NUCLEOTIDE SEQUENCE [LARGE SCALE GENOMIC DNA]</scope>
    <source>
        <strain evidence="2">DSM 14365 / CIP 107738 / JCM 11303 / AJ 13395 / SMP-2</strain>
    </source>
</reference>
<dbReference type="EMBL" id="CP001804">
    <property type="protein sequence ID" value="ACY13622.1"/>
    <property type="molecule type" value="Genomic_DNA"/>
</dbReference>
<dbReference type="HOGENOM" id="CLU_462142_0_0_7"/>
<keyword evidence="2" id="KW-1185">Reference proteome</keyword>
<evidence type="ECO:0000313" key="1">
    <source>
        <dbReference type="EMBL" id="ACY13622.1"/>
    </source>
</evidence>
<sequence length="945" mass="104587">MTTAQISEADIRATYRFLAHEGRGVTELRIIGGGRVQIGYFSSEDAFARACAEANGTGQVYVGIQPRPAAFLTQADNRLRRLKRGARDSRIEHITAVVIDIDPVRAKNTASTDEELDRAIACGDRISNWLADKGYARPVRNMSGNGCQLWFAVPPIALTAENRDEMRDRLKAFEARIRERFQSDGVAIDSIYNFSRIIKVIGSLSIKGEPTVERPHRLSRSLDAFERREDAALLDAICRMPLAASASGSADSGTTSDTKAITVAPELSPWLRGLLSSKPGVRALFEGQGKTAIGPDGKALDTSSSGYDFSLALKLASLGATEPDELATALWHRPDGHARAKGQGYIRRTVANVLEQVQASVPRKRTKDELDLILDGAVHEGPTHYYTGSGEHRTVLSNFCLEPTARLRTDDGEIVVADIDIDDQRFYRGAHFPPSAWRSKRHFIQAFPTLDMQWVGSDDNVQGVLRLVTRRSVPIHEGTSVLGYCESAQGPRWVAPDLVLGPSGPELGSAIEYVPNGSVLTKRVRYRTDMALDEVRALAQQVLPELLHLNEPAVLLPVLGWFFATPFKPRVMDRLGHFPILMVWGTQGSGKSTLIKEVFWRLCGVGTCEPFSATQTEFALIRLLSSTNAVPVFIDEYKPSDMPPRRLGVLQRCLRRVYGGEDEERGRADLSVTSFRLDAPVVLAGEARPEDAALADRLVSVMPNKNRLDEFPRHGEAFQRLRALDLGALAAPYISFALGRDTASELEQAIELADRLLDAMPQARDVSIRCRDNLRTVVFGLMMFKAFAASMGVTELPQIDMEVAVRGSIDDLMDGDKGAKSPLDEFIETCSVLAYNGTLVPDRHYALLESQLCLHLRACWEIYLEHRRRTGQSDASGHLRSLRRMLRENLERKGYVKEIGKQILLGECRPRLVVIDLEEAGKRLDLSEFPGTQRNWGGLRLMGAP</sequence>
<dbReference type="eggNOG" id="COG0358">
    <property type="taxonomic scope" value="Bacteria"/>
</dbReference>
<evidence type="ECO:0000313" key="2">
    <source>
        <dbReference type="Proteomes" id="UP000001880"/>
    </source>
</evidence>